<dbReference type="Pfam" id="PF11104">
    <property type="entry name" value="PilM_2"/>
    <property type="match status" value="1"/>
</dbReference>
<reference evidence="1" key="1">
    <citation type="submission" date="2022-12" db="EMBL/GenBank/DDBJ databases">
        <title>Clostridium sp. nov., isolated from industrial wastewater.</title>
        <authorList>
            <person name="Jiayan W."/>
        </authorList>
    </citation>
    <scope>NUCLEOTIDE SEQUENCE</scope>
    <source>
        <strain evidence="1">ZC22-4</strain>
    </source>
</reference>
<proteinExistence type="predicted"/>
<dbReference type="EMBL" id="JAPQFJ010000012">
    <property type="protein sequence ID" value="MCY6959300.1"/>
    <property type="molecule type" value="Genomic_DNA"/>
</dbReference>
<comment type="caution">
    <text evidence="1">The sequence shown here is derived from an EMBL/GenBank/DDBJ whole genome shotgun (WGS) entry which is preliminary data.</text>
</comment>
<sequence>MFDNKFVSFDIGTKNIKIIEARLMGKSKKIIVDKAVLIDTPENSFKDGKISDIDTIKEVIDSTLRKDDIKAKKAFCVSKSTAVINRIITLPLAKDKELEELAKYEIEQYLPINLDEYIVKYKKIEDFEALDEKMCSISVTVYPKNTAKGYWNLMKELKLDPMALDVSFNCIAKLLTYSPDTVINKKNYRLEETAAVIDLGHDFIELSIISGGKLLFTKILQGGGGYLDANIASQLFIEENDAEEKKIQLCDLNEESNLNYPEAEMIRYCAKIVVERWVRDIERMLDYFKNKNKDKTISKIYIYGGSSNIKGIDRFLENILHIPVEVINQINSIAMDNDDIDIKMILNAIGTIIRL</sequence>
<protein>
    <submittedName>
        <fullName evidence="1">Pilus assembly protein PilM</fullName>
    </submittedName>
</protein>
<dbReference type="Gene3D" id="3.30.1490.300">
    <property type="match status" value="1"/>
</dbReference>
<dbReference type="CDD" id="cd24049">
    <property type="entry name" value="ASKHA_NBD_PilM"/>
    <property type="match status" value="1"/>
</dbReference>
<accession>A0ABT4DAJ0</accession>
<dbReference type="PANTHER" id="PTHR32432">
    <property type="entry name" value="CELL DIVISION PROTEIN FTSA-RELATED"/>
    <property type="match status" value="1"/>
</dbReference>
<dbReference type="Gene3D" id="3.30.420.40">
    <property type="match status" value="2"/>
</dbReference>
<dbReference type="Proteomes" id="UP001144612">
    <property type="component" value="Unassembled WGS sequence"/>
</dbReference>
<dbReference type="InterPro" id="IPR043129">
    <property type="entry name" value="ATPase_NBD"/>
</dbReference>
<name>A0ABT4DAJ0_9CLOT</name>
<dbReference type="RefSeq" id="WP_268061728.1">
    <property type="nucleotide sequence ID" value="NZ_JAPQFJ010000012.1"/>
</dbReference>
<dbReference type="InterPro" id="IPR005883">
    <property type="entry name" value="PilM"/>
</dbReference>
<organism evidence="1 2">
    <name type="scientific">Clostridium brassicae</name>
    <dbReference type="NCBI Taxonomy" id="2999072"/>
    <lineage>
        <taxon>Bacteria</taxon>
        <taxon>Bacillati</taxon>
        <taxon>Bacillota</taxon>
        <taxon>Clostridia</taxon>
        <taxon>Eubacteriales</taxon>
        <taxon>Clostridiaceae</taxon>
        <taxon>Clostridium</taxon>
    </lineage>
</organism>
<keyword evidence="2" id="KW-1185">Reference proteome</keyword>
<dbReference type="SUPFAM" id="SSF53067">
    <property type="entry name" value="Actin-like ATPase domain"/>
    <property type="match status" value="2"/>
</dbReference>
<dbReference type="InterPro" id="IPR050696">
    <property type="entry name" value="FtsA/MreB"/>
</dbReference>
<dbReference type="PANTHER" id="PTHR32432:SF3">
    <property type="entry name" value="ETHANOLAMINE UTILIZATION PROTEIN EUTJ"/>
    <property type="match status" value="1"/>
</dbReference>
<gene>
    <name evidence="1" type="primary">pilM</name>
    <name evidence="1" type="ORF">OW729_11850</name>
</gene>
<evidence type="ECO:0000313" key="2">
    <source>
        <dbReference type="Proteomes" id="UP001144612"/>
    </source>
</evidence>
<dbReference type="PIRSF" id="PIRSF019169">
    <property type="entry name" value="PilM"/>
    <property type="match status" value="1"/>
</dbReference>
<evidence type="ECO:0000313" key="1">
    <source>
        <dbReference type="EMBL" id="MCY6959300.1"/>
    </source>
</evidence>